<keyword evidence="2" id="KW-1185">Reference proteome</keyword>
<accession>A0ABS0XV77</accession>
<dbReference type="PANTHER" id="PTHR11122">
    <property type="entry name" value="APOSPORY-ASSOCIATED PROTEIN C-RELATED"/>
    <property type="match status" value="1"/>
</dbReference>
<gene>
    <name evidence="1" type="ORF">JAO75_00910</name>
</gene>
<dbReference type="SUPFAM" id="SSF74650">
    <property type="entry name" value="Galactose mutarotase-like"/>
    <property type="match status" value="1"/>
</dbReference>
<dbReference type="InterPro" id="IPR011013">
    <property type="entry name" value="Gal_mutarotase_sf_dom"/>
</dbReference>
<proteinExistence type="predicted"/>
<dbReference type="Pfam" id="PF01263">
    <property type="entry name" value="Aldose_epim"/>
    <property type="match status" value="1"/>
</dbReference>
<dbReference type="InterPro" id="IPR014718">
    <property type="entry name" value="GH-type_carb-bd"/>
</dbReference>
<dbReference type="InterPro" id="IPR037481">
    <property type="entry name" value="LacX"/>
</dbReference>
<dbReference type="Gene3D" id="2.70.98.10">
    <property type="match status" value="1"/>
</dbReference>
<name>A0ABS0XV77_9HYPH</name>
<organism evidence="1 2">
    <name type="scientific">Microvirga splendida</name>
    <dbReference type="NCBI Taxonomy" id="2795727"/>
    <lineage>
        <taxon>Bacteria</taxon>
        <taxon>Pseudomonadati</taxon>
        <taxon>Pseudomonadota</taxon>
        <taxon>Alphaproteobacteria</taxon>
        <taxon>Hyphomicrobiales</taxon>
        <taxon>Methylobacteriaceae</taxon>
        <taxon>Microvirga</taxon>
    </lineage>
</organism>
<dbReference type="InterPro" id="IPR008183">
    <property type="entry name" value="Aldose_1/G6P_1-epimerase"/>
</dbReference>
<dbReference type="PANTHER" id="PTHR11122:SF13">
    <property type="entry name" value="GLUCOSE-6-PHOSPHATE 1-EPIMERASE"/>
    <property type="match status" value="1"/>
</dbReference>
<protein>
    <submittedName>
        <fullName evidence="1">Aldose 1-epimerase family protein</fullName>
    </submittedName>
</protein>
<dbReference type="EMBL" id="JAELXT010000001">
    <property type="protein sequence ID" value="MBJ6123954.1"/>
    <property type="molecule type" value="Genomic_DNA"/>
</dbReference>
<comment type="caution">
    <text evidence="1">The sequence shown here is derived from an EMBL/GenBank/DDBJ whole genome shotgun (WGS) entry which is preliminary data.</text>
</comment>
<dbReference type="RefSeq" id="WP_199045849.1">
    <property type="nucleotide sequence ID" value="NZ_JAELXT010000001.1"/>
</dbReference>
<dbReference type="Proteomes" id="UP000620670">
    <property type="component" value="Unassembled WGS sequence"/>
</dbReference>
<dbReference type="CDD" id="cd09024">
    <property type="entry name" value="Aldose_epim_lacX"/>
    <property type="match status" value="1"/>
</dbReference>
<reference evidence="2" key="1">
    <citation type="submission" date="2020-12" db="EMBL/GenBank/DDBJ databases">
        <title>Hymenobacter sp.</title>
        <authorList>
            <person name="Kim M.K."/>
        </authorList>
    </citation>
    <scope>NUCLEOTIDE SEQUENCE [LARGE SCALE GENOMIC DNA]</scope>
    <source>
        <strain evidence="2">BT325</strain>
    </source>
</reference>
<evidence type="ECO:0000313" key="1">
    <source>
        <dbReference type="EMBL" id="MBJ6123954.1"/>
    </source>
</evidence>
<evidence type="ECO:0000313" key="2">
    <source>
        <dbReference type="Proteomes" id="UP000620670"/>
    </source>
</evidence>
<sequence length="291" mass="32365">MSVTISSPQLRAEVSAHGAELIRLQDDQGRDWLWDGNPAFWTGRSPLLFPIVGRVRNDRIRVGGLEYELPRHGFARTSRFEIEEANPSQCRFRLSSSEATLQRYPFPFRLDVSYAVEGATLNITAAVANTGSAGMPVSFGFHPAFRWPLPYGAPREAHEIRFEQEETTPIRRPIEGLLRRDAEPSPVQGHVLALRDRLFEADALVFDQPRSRSVEYGADGGASLRVDFPGMPHLGIWTKPGAGFICIEPWQGHADPQDFAGDFSDKPGSVAVQPGETRLFSMTVTLKPPTR</sequence>